<comment type="caution">
    <text evidence="3">The sequence shown here is derived from an EMBL/GenBank/DDBJ whole genome shotgun (WGS) entry which is preliminary data.</text>
</comment>
<evidence type="ECO:0000313" key="3">
    <source>
        <dbReference type="EMBL" id="GHC65214.1"/>
    </source>
</evidence>
<accession>A0A918TVE8</accession>
<dbReference type="AlphaFoldDB" id="A0A918TVE8"/>
<reference evidence="3" key="1">
    <citation type="journal article" date="2014" name="Int. J. Syst. Evol. Microbiol.">
        <title>Complete genome sequence of Corynebacterium casei LMG S-19264T (=DSM 44701T), isolated from a smear-ripened cheese.</title>
        <authorList>
            <consortium name="US DOE Joint Genome Institute (JGI-PGF)"/>
            <person name="Walter F."/>
            <person name="Albersmeier A."/>
            <person name="Kalinowski J."/>
            <person name="Ruckert C."/>
        </authorList>
    </citation>
    <scope>NUCLEOTIDE SEQUENCE</scope>
    <source>
        <strain evidence="3">KCTC 12988</strain>
    </source>
</reference>
<evidence type="ECO:0000256" key="2">
    <source>
        <dbReference type="SAM" id="Phobius"/>
    </source>
</evidence>
<keyword evidence="2" id="KW-0472">Membrane</keyword>
<protein>
    <submittedName>
        <fullName evidence="3">Uncharacterized protein</fullName>
    </submittedName>
</protein>
<organism evidence="3 4">
    <name type="scientific">Roseibacillus persicicus</name>
    <dbReference type="NCBI Taxonomy" id="454148"/>
    <lineage>
        <taxon>Bacteria</taxon>
        <taxon>Pseudomonadati</taxon>
        <taxon>Verrucomicrobiota</taxon>
        <taxon>Verrucomicrobiia</taxon>
        <taxon>Verrucomicrobiales</taxon>
        <taxon>Verrucomicrobiaceae</taxon>
        <taxon>Roseibacillus</taxon>
    </lineage>
</organism>
<evidence type="ECO:0000256" key="1">
    <source>
        <dbReference type="SAM" id="MobiDB-lite"/>
    </source>
</evidence>
<feature type="transmembrane region" description="Helical" evidence="2">
    <location>
        <begin position="7"/>
        <end position="25"/>
    </location>
</feature>
<dbReference type="Proteomes" id="UP000644507">
    <property type="component" value="Unassembled WGS sequence"/>
</dbReference>
<dbReference type="EMBL" id="BMXI01000019">
    <property type="protein sequence ID" value="GHC65214.1"/>
    <property type="molecule type" value="Genomic_DNA"/>
</dbReference>
<keyword evidence="4" id="KW-1185">Reference proteome</keyword>
<evidence type="ECO:0000313" key="4">
    <source>
        <dbReference type="Proteomes" id="UP000644507"/>
    </source>
</evidence>
<feature type="region of interest" description="Disordered" evidence="1">
    <location>
        <begin position="117"/>
        <end position="136"/>
    </location>
</feature>
<name>A0A918TVE8_9BACT</name>
<proteinExistence type="predicted"/>
<reference evidence="3" key="2">
    <citation type="submission" date="2020-09" db="EMBL/GenBank/DDBJ databases">
        <authorList>
            <person name="Sun Q."/>
            <person name="Kim S."/>
        </authorList>
    </citation>
    <scope>NUCLEOTIDE SEQUENCE</scope>
    <source>
        <strain evidence="3">KCTC 12988</strain>
    </source>
</reference>
<gene>
    <name evidence="3" type="ORF">GCM10007100_36180</name>
</gene>
<keyword evidence="2" id="KW-1133">Transmembrane helix</keyword>
<feature type="compositionally biased region" description="Polar residues" evidence="1">
    <location>
        <begin position="117"/>
        <end position="129"/>
    </location>
</feature>
<dbReference type="RefSeq" id="WP_189573355.1">
    <property type="nucleotide sequence ID" value="NZ_BMXI01000019.1"/>
</dbReference>
<keyword evidence="2" id="KW-0812">Transmembrane</keyword>
<sequence length="151" mass="16519">MKIAQSILLATILCLSGIFIVLLFTKQPNDDAISEDNKQLAETISPTARGAENLSVISGMLPQLDSETQITSDIDLTEHQSVIAERSPANVVPLAATSQETTPSNNQVEPPKSIVRSFSSLEENPSATPGTREHQQLVNEMIRKRVQRLKQ</sequence>